<evidence type="ECO:0000256" key="13">
    <source>
        <dbReference type="ARBA" id="ARBA00033999"/>
    </source>
</evidence>
<feature type="region of interest" description="Disordered" evidence="14">
    <location>
        <begin position="452"/>
        <end position="484"/>
    </location>
</feature>
<evidence type="ECO:0000256" key="14">
    <source>
        <dbReference type="SAM" id="MobiDB-lite"/>
    </source>
</evidence>
<dbReference type="Gene3D" id="1.25.40.80">
    <property type="match status" value="1"/>
</dbReference>
<dbReference type="InterPro" id="IPR014729">
    <property type="entry name" value="Rossmann-like_a/b/a_fold"/>
</dbReference>
<dbReference type="FunFam" id="1.10.579.10:FF:000002">
    <property type="entry name" value="Deoxyribodipyrimidine photolyase"/>
    <property type="match status" value="1"/>
</dbReference>
<name>A0A831XEL3_GEOME</name>
<dbReference type="NCBIfam" id="TIGR00591">
    <property type="entry name" value="phr2"/>
    <property type="match status" value="1"/>
</dbReference>
<feature type="domain" description="Photolyase/cryptochrome alpha/beta" evidence="16">
    <location>
        <begin position="17"/>
        <end position="147"/>
    </location>
</feature>
<dbReference type="InterPro" id="IPR036134">
    <property type="entry name" value="Crypto/Photolyase_FAD-like_sf"/>
</dbReference>
<reference evidence="17" key="1">
    <citation type="journal article" date="2020" name="mSystems">
        <title>Genome- and Community-Level Interaction Insights into Carbon Utilization and Element Cycling Functions of Hydrothermarchaeota in Hydrothermal Sediment.</title>
        <authorList>
            <person name="Zhou Z."/>
            <person name="Liu Y."/>
            <person name="Xu W."/>
            <person name="Pan J."/>
            <person name="Luo Z.H."/>
            <person name="Li M."/>
        </authorList>
    </citation>
    <scope>NUCLEOTIDE SEQUENCE [LARGE SCALE GENOMIC DNA]</scope>
    <source>
        <strain evidence="17">SpSt-349</strain>
    </source>
</reference>
<evidence type="ECO:0000259" key="16">
    <source>
        <dbReference type="PROSITE" id="PS51645"/>
    </source>
</evidence>
<comment type="cofactor">
    <cofactor evidence="2">
        <name>FAD</name>
        <dbReference type="ChEBI" id="CHEBI:57692"/>
    </cofactor>
</comment>
<dbReference type="GO" id="GO:0009650">
    <property type="term" value="P:UV protection"/>
    <property type="evidence" value="ECO:0007669"/>
    <property type="project" value="UniProtKB-ARBA"/>
</dbReference>
<evidence type="ECO:0000313" key="17">
    <source>
        <dbReference type="EMBL" id="HEN42564.1"/>
    </source>
</evidence>
<dbReference type="PROSITE" id="PS01083">
    <property type="entry name" value="DNA_PHOTOLYASES_2_1"/>
    <property type="match status" value="1"/>
</dbReference>
<keyword evidence="15" id="KW-0472">Membrane</keyword>
<evidence type="ECO:0000256" key="12">
    <source>
        <dbReference type="ARBA" id="ARBA00031671"/>
    </source>
</evidence>
<evidence type="ECO:0000256" key="3">
    <source>
        <dbReference type="ARBA" id="ARBA00006409"/>
    </source>
</evidence>
<dbReference type="PANTHER" id="PTHR10211:SF0">
    <property type="entry name" value="DEOXYRIBODIPYRIMIDINE PHOTO-LYASE"/>
    <property type="match status" value="1"/>
</dbReference>
<keyword evidence="8" id="KW-0274">FAD</keyword>
<dbReference type="Gene3D" id="3.40.50.620">
    <property type="entry name" value="HUPs"/>
    <property type="match status" value="1"/>
</dbReference>
<feature type="compositionally biased region" description="Basic and acidic residues" evidence="14">
    <location>
        <begin position="464"/>
        <end position="477"/>
    </location>
</feature>
<organism evidence="17">
    <name type="scientific">Geobacter metallireducens</name>
    <dbReference type="NCBI Taxonomy" id="28232"/>
    <lineage>
        <taxon>Bacteria</taxon>
        <taxon>Pseudomonadati</taxon>
        <taxon>Thermodesulfobacteriota</taxon>
        <taxon>Desulfuromonadia</taxon>
        <taxon>Geobacterales</taxon>
        <taxon>Geobacteraceae</taxon>
        <taxon>Geobacter</taxon>
    </lineage>
</organism>
<evidence type="ECO:0000256" key="10">
    <source>
        <dbReference type="ARBA" id="ARBA00023204"/>
    </source>
</evidence>
<keyword evidence="9" id="KW-0238">DNA-binding</keyword>
<comment type="catalytic activity">
    <reaction evidence="13">
        <text>cyclobutadipyrimidine (in DNA) = 2 pyrimidine residues (in DNA).</text>
        <dbReference type="EC" id="4.1.99.3"/>
    </reaction>
</comment>
<dbReference type="EC" id="4.1.99.3" evidence="4"/>
<dbReference type="SUPFAM" id="SSF48173">
    <property type="entry name" value="Cryptochrome/photolyase FAD-binding domain"/>
    <property type="match status" value="1"/>
</dbReference>
<dbReference type="InterPro" id="IPR008148">
    <property type="entry name" value="DNA_photolyase_2"/>
</dbReference>
<comment type="similarity">
    <text evidence="3">Belongs to the DNA photolyase class-2 family.</text>
</comment>
<dbReference type="FunFam" id="3.40.50.620:FF:000110">
    <property type="entry name" value="Deoxyribodipyrimidine photolyase"/>
    <property type="match status" value="1"/>
</dbReference>
<dbReference type="FunFam" id="1.25.40.80:FF:000004">
    <property type="entry name" value="Deoxyribodipyrimidine photolyase"/>
    <property type="match status" value="1"/>
</dbReference>
<dbReference type="GO" id="GO:0003904">
    <property type="term" value="F:deoxyribodipyrimidine photo-lyase activity"/>
    <property type="evidence" value="ECO:0007669"/>
    <property type="project" value="UniProtKB-EC"/>
</dbReference>
<dbReference type="Gene3D" id="1.10.579.10">
    <property type="entry name" value="DNA Cyclobutane Dipyrimidine Photolyase, subunit A, domain 3"/>
    <property type="match status" value="1"/>
</dbReference>
<evidence type="ECO:0000256" key="6">
    <source>
        <dbReference type="ARBA" id="ARBA00022630"/>
    </source>
</evidence>
<keyword evidence="15" id="KW-0812">Transmembrane</keyword>
<evidence type="ECO:0000256" key="11">
    <source>
        <dbReference type="ARBA" id="ARBA00023239"/>
    </source>
</evidence>
<keyword evidence="15" id="KW-1133">Transmembrane helix</keyword>
<dbReference type="EMBL" id="DSOV01000042">
    <property type="protein sequence ID" value="HEN42564.1"/>
    <property type="molecule type" value="Genomic_DNA"/>
</dbReference>
<evidence type="ECO:0000256" key="2">
    <source>
        <dbReference type="ARBA" id="ARBA00001974"/>
    </source>
</evidence>
<proteinExistence type="inferred from homology"/>
<dbReference type="InterPro" id="IPR032673">
    <property type="entry name" value="DNA_photolyase_2_CS"/>
</dbReference>
<dbReference type="SUPFAM" id="SSF52425">
    <property type="entry name" value="Cryptochrome/photolyase, N-terminal domain"/>
    <property type="match status" value="1"/>
</dbReference>
<evidence type="ECO:0000256" key="5">
    <source>
        <dbReference type="ARBA" id="ARBA00014046"/>
    </source>
</evidence>
<accession>A0A831XEL3</accession>
<dbReference type="GO" id="GO:0003677">
    <property type="term" value="F:DNA binding"/>
    <property type="evidence" value="ECO:0007669"/>
    <property type="project" value="UniProtKB-KW"/>
</dbReference>
<comment type="caution">
    <text evidence="17">The sequence shown here is derived from an EMBL/GenBank/DDBJ whole genome shotgun (WGS) entry which is preliminary data.</text>
</comment>
<keyword evidence="7" id="KW-0227">DNA damage</keyword>
<gene>
    <name evidence="17" type="ORF">ENQ87_09330</name>
</gene>
<keyword evidence="11 17" id="KW-0456">Lyase</keyword>
<dbReference type="PANTHER" id="PTHR10211">
    <property type="entry name" value="DEOXYRIBODIPYRIMIDINE PHOTOLYASE"/>
    <property type="match status" value="1"/>
</dbReference>
<feature type="transmembrane region" description="Helical" evidence="15">
    <location>
        <begin position="45"/>
        <end position="64"/>
    </location>
</feature>
<keyword evidence="10" id="KW-0234">DNA repair</keyword>
<sequence>MNRQRVRAIADGAPGRGPVIYWMSRDQRAEDNWALLFAQELAVELRVPLAVVFCLVPTFLGATIRQYGFMLRGLRQTEQALRAKGIPLVLLRGEPGREMPRFAGEHDISVLVTDFDPLRVKRQWLRDVASSLSVPFHEVDAHNIVPCWVVSTKQEYGAYTLRPKIHRLLPHFMEPFPELRHHPFPWRHVPRPVDWETAEEGLAVDRSVGEILGIEPGARAGRKTLAEFVDIRLRDYPEKRNEPSADGQSGLSPYLHFGHVSPQRVALEVVASDAPPGAQEAFLEELVVRRELSDNFCLYNPDYDRVSGFPAWARRTLDDHRADPRPYLYGRRELESARTHDPLWNGAQEQMVTTGKMHGYLRMYWAKKILEWTASPEEALETAICLNDRYGLDGRDPNGYAGIAWSIGGVHDRAWGERPVFGKIRYMSYAGCARKFSVDAYLQAVSEAGLRAGSRNPATAGGTSRERLPEPRHRECQDGAAENQ</sequence>
<dbReference type="InterPro" id="IPR006050">
    <property type="entry name" value="DNA_photolyase_N"/>
</dbReference>
<keyword evidence="6" id="KW-0285">Flavoprotein</keyword>
<dbReference type="PROSITE" id="PS51645">
    <property type="entry name" value="PHR_CRY_ALPHA_BETA"/>
    <property type="match status" value="1"/>
</dbReference>
<dbReference type="GO" id="GO:0000719">
    <property type="term" value="P:photoreactive repair"/>
    <property type="evidence" value="ECO:0007669"/>
    <property type="project" value="TreeGrafter"/>
</dbReference>
<dbReference type="InterPro" id="IPR036155">
    <property type="entry name" value="Crypto/Photolyase_N_sf"/>
</dbReference>
<evidence type="ECO:0000256" key="8">
    <source>
        <dbReference type="ARBA" id="ARBA00022827"/>
    </source>
</evidence>
<protein>
    <recommendedName>
        <fullName evidence="5">Deoxyribodipyrimidine photo-lyase</fullName>
        <ecNumber evidence="4">4.1.99.3</ecNumber>
    </recommendedName>
    <alternativeName>
        <fullName evidence="12">DNA photolyase</fullName>
    </alternativeName>
</protein>
<evidence type="ECO:0000256" key="15">
    <source>
        <dbReference type="SAM" id="Phobius"/>
    </source>
</evidence>
<evidence type="ECO:0000256" key="4">
    <source>
        <dbReference type="ARBA" id="ARBA00013149"/>
    </source>
</evidence>
<dbReference type="Pfam" id="PF00875">
    <property type="entry name" value="DNA_photolyase"/>
    <property type="match status" value="1"/>
</dbReference>
<dbReference type="AlphaFoldDB" id="A0A831XEL3"/>
<dbReference type="InterPro" id="IPR052219">
    <property type="entry name" value="Photolyase_Class-2"/>
</dbReference>
<comment type="cofactor">
    <cofactor evidence="1">
        <name>(6R)-5,10-methylene-5,6,7,8-tetrahydrofolate</name>
        <dbReference type="ChEBI" id="CHEBI:15636"/>
    </cofactor>
</comment>
<evidence type="ECO:0000256" key="9">
    <source>
        <dbReference type="ARBA" id="ARBA00023125"/>
    </source>
</evidence>
<evidence type="ECO:0000256" key="7">
    <source>
        <dbReference type="ARBA" id="ARBA00022763"/>
    </source>
</evidence>
<evidence type="ECO:0000256" key="1">
    <source>
        <dbReference type="ARBA" id="ARBA00001932"/>
    </source>
</evidence>